<reference evidence="13 14" key="1">
    <citation type="journal article" date="2017" name="Nat. Ecol. Evol.">
        <title>Scallop genome provides insights into evolution of bilaterian karyotype and development.</title>
        <authorList>
            <person name="Wang S."/>
            <person name="Zhang J."/>
            <person name="Jiao W."/>
            <person name="Li J."/>
            <person name="Xun X."/>
            <person name="Sun Y."/>
            <person name="Guo X."/>
            <person name="Huan P."/>
            <person name="Dong B."/>
            <person name="Zhang L."/>
            <person name="Hu X."/>
            <person name="Sun X."/>
            <person name="Wang J."/>
            <person name="Zhao C."/>
            <person name="Wang Y."/>
            <person name="Wang D."/>
            <person name="Huang X."/>
            <person name="Wang R."/>
            <person name="Lv J."/>
            <person name="Li Y."/>
            <person name="Zhang Z."/>
            <person name="Liu B."/>
            <person name="Lu W."/>
            <person name="Hui Y."/>
            <person name="Liang J."/>
            <person name="Zhou Z."/>
            <person name="Hou R."/>
            <person name="Li X."/>
            <person name="Liu Y."/>
            <person name="Li H."/>
            <person name="Ning X."/>
            <person name="Lin Y."/>
            <person name="Zhao L."/>
            <person name="Xing Q."/>
            <person name="Dou J."/>
            <person name="Li Y."/>
            <person name="Mao J."/>
            <person name="Guo H."/>
            <person name="Dou H."/>
            <person name="Li T."/>
            <person name="Mu C."/>
            <person name="Jiang W."/>
            <person name="Fu Q."/>
            <person name="Fu X."/>
            <person name="Miao Y."/>
            <person name="Liu J."/>
            <person name="Yu Q."/>
            <person name="Li R."/>
            <person name="Liao H."/>
            <person name="Li X."/>
            <person name="Kong Y."/>
            <person name="Jiang Z."/>
            <person name="Chourrout D."/>
            <person name="Li R."/>
            <person name="Bao Z."/>
        </authorList>
    </citation>
    <scope>NUCLEOTIDE SEQUENCE [LARGE SCALE GENOMIC DNA]</scope>
    <source>
        <strain evidence="13 14">PY_sf001</strain>
    </source>
</reference>
<gene>
    <name evidence="13" type="ORF">KP79_PYT04760</name>
</gene>
<dbReference type="PANTHER" id="PTHR22883:SF301">
    <property type="entry name" value="PALMITOYLTRANSFERASE ZDHHC12"/>
    <property type="match status" value="1"/>
</dbReference>
<evidence type="ECO:0000313" key="14">
    <source>
        <dbReference type="Proteomes" id="UP000242188"/>
    </source>
</evidence>
<dbReference type="OrthoDB" id="331948at2759"/>
<evidence type="ECO:0000256" key="9">
    <source>
        <dbReference type="ARBA" id="ARBA00023315"/>
    </source>
</evidence>
<feature type="transmembrane region" description="Helical" evidence="10">
    <location>
        <begin position="214"/>
        <end position="236"/>
    </location>
</feature>
<evidence type="ECO:0000256" key="11">
    <source>
        <dbReference type="SAM" id="MobiDB-lite"/>
    </source>
</evidence>
<comment type="subcellular location">
    <subcellularLocation>
        <location evidence="1">Endomembrane system</location>
        <topology evidence="1">Multi-pass membrane protein</topology>
    </subcellularLocation>
</comment>
<dbReference type="GO" id="GO:0019706">
    <property type="term" value="F:protein-cysteine S-palmitoyltransferase activity"/>
    <property type="evidence" value="ECO:0007669"/>
    <property type="project" value="UniProtKB-EC"/>
</dbReference>
<feature type="transmembrane region" description="Helical" evidence="10">
    <location>
        <begin position="60"/>
        <end position="79"/>
    </location>
</feature>
<protein>
    <recommendedName>
        <fullName evidence="10">Palmitoyltransferase</fullName>
        <ecNumber evidence="10">2.3.1.225</ecNumber>
    </recommendedName>
</protein>
<evidence type="ECO:0000313" key="13">
    <source>
        <dbReference type="EMBL" id="OWF37399.1"/>
    </source>
</evidence>
<dbReference type="GO" id="GO:0005794">
    <property type="term" value="C:Golgi apparatus"/>
    <property type="evidence" value="ECO:0007669"/>
    <property type="project" value="TreeGrafter"/>
</dbReference>
<comment type="caution">
    <text evidence="13">The sequence shown here is derived from an EMBL/GenBank/DDBJ whole genome shotgun (WGS) entry which is preliminary data.</text>
</comment>
<accession>A0A210PLM3</accession>
<feature type="domain" description="Palmitoyltransferase DHHC" evidence="12">
    <location>
        <begin position="132"/>
        <end position="250"/>
    </location>
</feature>
<evidence type="ECO:0000256" key="8">
    <source>
        <dbReference type="ARBA" id="ARBA00023288"/>
    </source>
</evidence>
<evidence type="ECO:0000256" key="1">
    <source>
        <dbReference type="ARBA" id="ARBA00004127"/>
    </source>
</evidence>
<dbReference type="EMBL" id="NEDP02005589">
    <property type="protein sequence ID" value="OWF37399.1"/>
    <property type="molecule type" value="Genomic_DNA"/>
</dbReference>
<evidence type="ECO:0000256" key="7">
    <source>
        <dbReference type="ARBA" id="ARBA00023139"/>
    </source>
</evidence>
<sequence length="307" mass="35907">MIGRNCTRINMSCRKCSCGVGLFIRTCHTLICLAVPSTLLFKKTALQHALVEFADPLYGISYVCLLVFSLVMYFTACLVDPGYVPVMAHVHKKSALKHPPKDDSDEDVDPETEDHTPMLRTATGEIDTEKLYRYCDYCEIEQPMRSKHCEDCNKCVRKYDHHCPWLETCVGERNHRFFWLFLLSTALLILWTFVITWRGFDQEDGWEGWFHSNVLLFIDIMVLILGGFTVLGLLAFHSYLMVKNMTTWECAAREKITYLKYLEDDYNPFDQGCFHNIYCFLCRAKSRRWEVLYEKKTEMRKKNSSIV</sequence>
<feature type="region of interest" description="Disordered" evidence="11">
    <location>
        <begin position="96"/>
        <end position="116"/>
    </location>
</feature>
<dbReference type="GO" id="GO:0006612">
    <property type="term" value="P:protein targeting to membrane"/>
    <property type="evidence" value="ECO:0007669"/>
    <property type="project" value="TreeGrafter"/>
</dbReference>
<feature type="transmembrane region" description="Helical" evidence="10">
    <location>
        <begin position="177"/>
        <end position="194"/>
    </location>
</feature>
<keyword evidence="9 10" id="KW-0012">Acyltransferase</keyword>
<comment type="similarity">
    <text evidence="2 10">Belongs to the DHHC palmitoyltransferase family.</text>
</comment>
<evidence type="ECO:0000256" key="4">
    <source>
        <dbReference type="ARBA" id="ARBA00022692"/>
    </source>
</evidence>
<feature type="transmembrane region" description="Helical" evidence="10">
    <location>
        <begin position="20"/>
        <end position="40"/>
    </location>
</feature>
<dbReference type="PANTHER" id="PTHR22883">
    <property type="entry name" value="ZINC FINGER DHHC DOMAIN CONTAINING PROTEIN"/>
    <property type="match status" value="1"/>
</dbReference>
<comment type="domain">
    <text evidence="10">The DHHC domain is required for palmitoyltransferase activity.</text>
</comment>
<dbReference type="InterPro" id="IPR039859">
    <property type="entry name" value="PFA4/ZDH16/20/ERF2-like"/>
</dbReference>
<dbReference type="EC" id="2.3.1.225" evidence="10"/>
<name>A0A210PLM3_MIZYE</name>
<organism evidence="13 14">
    <name type="scientific">Mizuhopecten yessoensis</name>
    <name type="common">Japanese scallop</name>
    <name type="synonym">Patinopecten yessoensis</name>
    <dbReference type="NCBI Taxonomy" id="6573"/>
    <lineage>
        <taxon>Eukaryota</taxon>
        <taxon>Metazoa</taxon>
        <taxon>Spiralia</taxon>
        <taxon>Lophotrochozoa</taxon>
        <taxon>Mollusca</taxon>
        <taxon>Bivalvia</taxon>
        <taxon>Autobranchia</taxon>
        <taxon>Pteriomorphia</taxon>
        <taxon>Pectinida</taxon>
        <taxon>Pectinoidea</taxon>
        <taxon>Pectinidae</taxon>
        <taxon>Mizuhopecten</taxon>
    </lineage>
</organism>
<evidence type="ECO:0000256" key="10">
    <source>
        <dbReference type="RuleBase" id="RU079119"/>
    </source>
</evidence>
<keyword evidence="8" id="KW-0449">Lipoprotein</keyword>
<keyword evidence="4 10" id="KW-0812">Transmembrane</keyword>
<feature type="compositionally biased region" description="Acidic residues" evidence="11">
    <location>
        <begin position="103"/>
        <end position="112"/>
    </location>
</feature>
<evidence type="ECO:0000256" key="3">
    <source>
        <dbReference type="ARBA" id="ARBA00022679"/>
    </source>
</evidence>
<evidence type="ECO:0000259" key="12">
    <source>
        <dbReference type="Pfam" id="PF01529"/>
    </source>
</evidence>
<evidence type="ECO:0000256" key="6">
    <source>
        <dbReference type="ARBA" id="ARBA00023136"/>
    </source>
</evidence>
<keyword evidence="7" id="KW-0564">Palmitate</keyword>
<comment type="catalytic activity">
    <reaction evidence="10">
        <text>L-cysteinyl-[protein] + hexadecanoyl-CoA = S-hexadecanoyl-L-cysteinyl-[protein] + CoA</text>
        <dbReference type="Rhea" id="RHEA:36683"/>
        <dbReference type="Rhea" id="RHEA-COMP:10131"/>
        <dbReference type="Rhea" id="RHEA-COMP:11032"/>
        <dbReference type="ChEBI" id="CHEBI:29950"/>
        <dbReference type="ChEBI" id="CHEBI:57287"/>
        <dbReference type="ChEBI" id="CHEBI:57379"/>
        <dbReference type="ChEBI" id="CHEBI:74151"/>
        <dbReference type="EC" id="2.3.1.225"/>
    </reaction>
</comment>
<dbReference type="PROSITE" id="PS50216">
    <property type="entry name" value="DHHC"/>
    <property type="match status" value="1"/>
</dbReference>
<proteinExistence type="inferred from homology"/>
<dbReference type="AlphaFoldDB" id="A0A210PLM3"/>
<keyword evidence="3 10" id="KW-0808">Transferase</keyword>
<dbReference type="GO" id="GO:0005783">
    <property type="term" value="C:endoplasmic reticulum"/>
    <property type="evidence" value="ECO:0007669"/>
    <property type="project" value="TreeGrafter"/>
</dbReference>
<dbReference type="Proteomes" id="UP000242188">
    <property type="component" value="Unassembled WGS sequence"/>
</dbReference>
<keyword evidence="5 10" id="KW-1133">Transmembrane helix</keyword>
<dbReference type="InterPro" id="IPR001594">
    <property type="entry name" value="Palmitoyltrfase_DHHC"/>
</dbReference>
<evidence type="ECO:0000256" key="5">
    <source>
        <dbReference type="ARBA" id="ARBA00022989"/>
    </source>
</evidence>
<keyword evidence="14" id="KW-1185">Reference proteome</keyword>
<keyword evidence="6 10" id="KW-0472">Membrane</keyword>
<dbReference type="Pfam" id="PF01529">
    <property type="entry name" value="DHHC"/>
    <property type="match status" value="1"/>
</dbReference>
<evidence type="ECO:0000256" key="2">
    <source>
        <dbReference type="ARBA" id="ARBA00008574"/>
    </source>
</evidence>